<keyword evidence="2" id="KW-1185">Reference proteome</keyword>
<reference evidence="2" key="1">
    <citation type="submission" date="2015-11" db="EMBL/GenBank/DDBJ databases">
        <authorList>
            <person name="Varghese N."/>
        </authorList>
    </citation>
    <scope>NUCLEOTIDE SEQUENCE [LARGE SCALE GENOMIC DNA]</scope>
    <source>
        <strain evidence="2">DSM 45899</strain>
    </source>
</reference>
<protein>
    <submittedName>
        <fullName evidence="1">AMP-binding enzyme</fullName>
    </submittedName>
</protein>
<dbReference type="SUPFAM" id="SSF56801">
    <property type="entry name" value="Acetyl-CoA synthetase-like"/>
    <property type="match status" value="1"/>
</dbReference>
<evidence type="ECO:0000313" key="2">
    <source>
        <dbReference type="Proteomes" id="UP000198802"/>
    </source>
</evidence>
<dbReference type="EMBL" id="FAOZ01000009">
    <property type="protein sequence ID" value="CUU56925.1"/>
    <property type="molecule type" value="Genomic_DNA"/>
</dbReference>
<dbReference type="Proteomes" id="UP000198802">
    <property type="component" value="Unassembled WGS sequence"/>
</dbReference>
<proteinExistence type="predicted"/>
<accession>A0A0S4QN95</accession>
<gene>
    <name evidence="1" type="ORF">Ga0074812_109145</name>
</gene>
<dbReference type="RefSeq" id="WP_091277799.1">
    <property type="nucleotide sequence ID" value="NZ_FAOZ01000009.1"/>
</dbReference>
<evidence type="ECO:0000313" key="1">
    <source>
        <dbReference type="EMBL" id="CUU56925.1"/>
    </source>
</evidence>
<dbReference type="Gene3D" id="3.40.50.12780">
    <property type="entry name" value="N-terminal domain of ligase-like"/>
    <property type="match status" value="1"/>
</dbReference>
<name>A0A0S4QN95_9ACTN</name>
<dbReference type="InterPro" id="IPR042099">
    <property type="entry name" value="ANL_N_sf"/>
</dbReference>
<dbReference type="AlphaFoldDB" id="A0A0S4QN95"/>
<sequence length="381" mass="42302">MFPAILDLTSTQLAAAEPDEYIRALMRWHFGEETGSPFWLRRARSLDFDPIADVRTYADLSLFPNVVDEFREAAVEDLIPRGLRGEDRAVAGVFESGGTTGAPKRFVMFESWAEFALGWDEFHYSGLGTANLLAVAPSGPHMFGDFAQRRARRQNGLKFTVDLDPRWIKQLIGRGAMDEVERYTEHLVDQAAHIMTTQSVGILVTTPPLLERIARREELVERIRKDVRFICWSGAHMDADSRDIFRREIFPGIPLKGLYGSTTVLGMSRERPWQHPDGPVGPVGPVGPDGAAELDAPAVFDPPSPYITFQVVDPETRTEVAVGERGQVVMNHLTKYALIPNNLERDLARRVDPLPGTLGCAVSDVAPVSTFGSQTVIEGVY</sequence>
<organism evidence="1 2">
    <name type="scientific">Parafrankia irregularis</name>
    <dbReference type="NCBI Taxonomy" id="795642"/>
    <lineage>
        <taxon>Bacteria</taxon>
        <taxon>Bacillati</taxon>
        <taxon>Actinomycetota</taxon>
        <taxon>Actinomycetes</taxon>
        <taxon>Frankiales</taxon>
        <taxon>Frankiaceae</taxon>
        <taxon>Parafrankia</taxon>
    </lineage>
</organism>